<sequence>MAHNGMEITFAPVIVNASQVKAGRKYLAVSKTLFIDEQHSRASWLIAHDARHHPNGRSYPVPAAVRAVAHCHEHPGSVISGFSALAVLGLPFLVDAADTTLHAPVGKHRPASQHAPSVTRLRPPHTETWTLTHRGLHLRVATPERATVQALQQLRHVEHSWQVEEVEGLDPVDVRAIQLIDCVRRHLGVTPKSIRAAAFGQLNARWLSGILARSRDTADSPKETELRLMLEPIVAKHGVALVEQFPVVVGGRIITTLDFAIPQLRIGAMFDGHHHWEWEQRQKDSSINMTALAEGWKVPRTSAKTMRQCVQTIEALIVDALRQL</sequence>
<organism evidence="2 3">
    <name type="scientific">Corynebacterium lujinxingii</name>
    <dbReference type="NCBI Taxonomy" id="2763010"/>
    <lineage>
        <taxon>Bacteria</taxon>
        <taxon>Bacillati</taxon>
        <taxon>Actinomycetota</taxon>
        <taxon>Actinomycetes</taxon>
        <taxon>Mycobacteriales</taxon>
        <taxon>Corynebacteriaceae</taxon>
        <taxon>Corynebacterium</taxon>
    </lineage>
</organism>
<protein>
    <recommendedName>
        <fullName evidence="5">DUF559 domain-containing protein</fullName>
    </recommendedName>
</protein>
<evidence type="ECO:0008006" key="5">
    <source>
        <dbReference type="Google" id="ProtNLM"/>
    </source>
</evidence>
<name>A0A7H0JXL9_9CORY</name>
<keyword evidence="4" id="KW-1185">Reference proteome</keyword>
<reference evidence="3 4" key="1">
    <citation type="submission" date="2020-08" db="EMBL/GenBank/DDBJ databases">
        <title>novel species in genus Corynebacterium.</title>
        <authorList>
            <person name="Zhang G."/>
        </authorList>
    </citation>
    <scope>NUCLEOTIDE SEQUENCE [LARGE SCALE GENOMIC DNA]</scope>
    <source>
        <strain evidence="3 4">zg-917</strain>
        <strain evidence="2">Zg-917</strain>
    </source>
</reference>
<proteinExistence type="predicted"/>
<dbReference type="EMBL" id="JACMYE010000001">
    <property type="protein sequence ID" value="MBC3177772.1"/>
    <property type="molecule type" value="Genomic_DNA"/>
</dbReference>
<dbReference type="AlphaFoldDB" id="A0A7H0JXL9"/>
<dbReference type="Proteomes" id="UP000642876">
    <property type="component" value="Unassembled WGS sequence"/>
</dbReference>
<dbReference type="Gene3D" id="3.40.960.10">
    <property type="entry name" value="VSR Endonuclease"/>
    <property type="match status" value="1"/>
</dbReference>
<evidence type="ECO:0000313" key="1">
    <source>
        <dbReference type="EMBL" id="MBC3177772.1"/>
    </source>
</evidence>
<gene>
    <name evidence="1" type="ORF">H7348_00360</name>
    <name evidence="2" type="ORF">IAU68_08840</name>
</gene>
<evidence type="ECO:0000313" key="2">
    <source>
        <dbReference type="EMBL" id="QNP89785.1"/>
    </source>
</evidence>
<accession>A0A7H0JXL9</accession>
<dbReference type="RefSeq" id="WP_171192928.1">
    <property type="nucleotide sequence ID" value="NZ_CP061032.1"/>
</dbReference>
<evidence type="ECO:0000313" key="3">
    <source>
        <dbReference type="Proteomes" id="UP000516235"/>
    </source>
</evidence>
<dbReference type="EMBL" id="CP061032">
    <property type="protein sequence ID" value="QNP89785.1"/>
    <property type="molecule type" value="Genomic_DNA"/>
</dbReference>
<evidence type="ECO:0000313" key="4">
    <source>
        <dbReference type="Proteomes" id="UP000642876"/>
    </source>
</evidence>
<dbReference type="Proteomes" id="UP000516235">
    <property type="component" value="Chromosome"/>
</dbReference>
<dbReference type="KEGG" id="cluj:IAU68_08840"/>